<dbReference type="OrthoDB" id="5735008at2"/>
<reference evidence="2" key="1">
    <citation type="submission" date="2016-03" db="EMBL/GenBank/DDBJ databases">
        <authorList>
            <person name="Lee Y.-S."/>
            <person name="Choi Y.-L."/>
        </authorList>
    </citation>
    <scope>NUCLEOTIDE SEQUENCE [LARGE SCALE GENOMIC DNA]</scope>
    <source>
        <strain evidence="2">DAU221</strain>
    </source>
</reference>
<accession>A0A143HIY1</accession>
<sequence>MSVGAWEPESAANACSDKTQFDRNQLQRFIAAAQSSAPLMESLAEADQRDSRLIRLPAQSWLEESAHWSDEQLWQLIRFFTLAEMQLPGWDAGAESAVIPLAKALRQRNTPLSREQLLWIRQNSNNRYLPYGPL</sequence>
<evidence type="ECO:0000313" key="1">
    <source>
        <dbReference type="EMBL" id="AMX01675.1"/>
    </source>
</evidence>
<protein>
    <submittedName>
        <fullName evidence="1">Uncharacterized protein</fullName>
    </submittedName>
</protein>
<keyword evidence="2" id="KW-1185">Reference proteome</keyword>
<dbReference type="KEGG" id="mthd:A3224_02960"/>
<dbReference type="GeneID" id="76607010"/>
<name>A0A143HIY1_MICTH</name>
<dbReference type="EMBL" id="CP014864">
    <property type="protein sequence ID" value="AMX01675.1"/>
    <property type="molecule type" value="Genomic_DNA"/>
</dbReference>
<evidence type="ECO:0000313" key="2">
    <source>
        <dbReference type="Proteomes" id="UP000076077"/>
    </source>
</evidence>
<organism evidence="1 2">
    <name type="scientific">Microbulbifer thermotolerans</name>
    <dbReference type="NCBI Taxonomy" id="252514"/>
    <lineage>
        <taxon>Bacteria</taxon>
        <taxon>Pseudomonadati</taxon>
        <taxon>Pseudomonadota</taxon>
        <taxon>Gammaproteobacteria</taxon>
        <taxon>Cellvibrionales</taxon>
        <taxon>Microbulbiferaceae</taxon>
        <taxon>Microbulbifer</taxon>
    </lineage>
</organism>
<dbReference type="RefSeq" id="WP_067151265.1">
    <property type="nucleotide sequence ID" value="NZ_CP014864.1"/>
</dbReference>
<proteinExistence type="predicted"/>
<gene>
    <name evidence="1" type="ORF">A3224_02960</name>
</gene>
<dbReference type="Proteomes" id="UP000076077">
    <property type="component" value="Chromosome"/>
</dbReference>
<dbReference type="AlphaFoldDB" id="A0A143HIY1"/>